<feature type="transmembrane region" description="Helical" evidence="10">
    <location>
        <begin position="58"/>
        <end position="77"/>
    </location>
</feature>
<keyword evidence="15" id="KW-1185">Reference proteome</keyword>
<keyword evidence="4" id="KW-0597">Phosphoprotein</keyword>
<dbReference type="InterPro" id="IPR005467">
    <property type="entry name" value="His_kinase_dom"/>
</dbReference>
<feature type="transmembrane region" description="Helical" evidence="10">
    <location>
        <begin position="312"/>
        <end position="330"/>
    </location>
</feature>
<dbReference type="PROSITE" id="PS50839">
    <property type="entry name" value="CHASE"/>
    <property type="match status" value="1"/>
</dbReference>
<dbReference type="InterPro" id="IPR003594">
    <property type="entry name" value="HATPase_dom"/>
</dbReference>
<evidence type="ECO:0000259" key="11">
    <source>
        <dbReference type="PROSITE" id="PS50109"/>
    </source>
</evidence>
<dbReference type="SMART" id="SM00387">
    <property type="entry name" value="HATPase_c"/>
    <property type="match status" value="1"/>
</dbReference>
<dbReference type="GO" id="GO:0005886">
    <property type="term" value="C:plasma membrane"/>
    <property type="evidence" value="ECO:0007669"/>
    <property type="project" value="TreeGrafter"/>
</dbReference>
<dbReference type="PANTHER" id="PTHR43047">
    <property type="entry name" value="TWO-COMPONENT HISTIDINE PROTEIN KINASE"/>
    <property type="match status" value="1"/>
</dbReference>
<dbReference type="Gene3D" id="3.30.565.10">
    <property type="entry name" value="Histidine kinase-like ATPase, C-terminal domain"/>
    <property type="match status" value="1"/>
</dbReference>
<dbReference type="InterPro" id="IPR035965">
    <property type="entry name" value="PAS-like_dom_sf"/>
</dbReference>
<keyword evidence="6 10" id="KW-0812">Transmembrane</keyword>
<accession>I1DW72</accession>
<comment type="catalytic activity">
    <reaction evidence="1">
        <text>ATP + protein L-histidine = ADP + protein N-phospho-L-histidine.</text>
        <dbReference type="EC" id="2.7.13.3"/>
    </reaction>
</comment>
<dbReference type="InterPro" id="IPR003661">
    <property type="entry name" value="HisK_dim/P_dom"/>
</dbReference>
<dbReference type="SMART" id="SM00388">
    <property type="entry name" value="HisKA"/>
    <property type="match status" value="1"/>
</dbReference>
<proteinExistence type="predicted"/>
<evidence type="ECO:0000256" key="1">
    <source>
        <dbReference type="ARBA" id="ARBA00000085"/>
    </source>
</evidence>
<dbReference type="Pfam" id="PF02518">
    <property type="entry name" value="HATPase_c"/>
    <property type="match status" value="1"/>
</dbReference>
<dbReference type="Pfam" id="PF13426">
    <property type="entry name" value="PAS_9"/>
    <property type="match status" value="1"/>
</dbReference>
<dbReference type="Pfam" id="PF00512">
    <property type="entry name" value="HisKA"/>
    <property type="match status" value="1"/>
</dbReference>
<evidence type="ECO:0000256" key="6">
    <source>
        <dbReference type="ARBA" id="ARBA00022692"/>
    </source>
</evidence>
<evidence type="ECO:0000313" key="15">
    <source>
        <dbReference type="Proteomes" id="UP000004374"/>
    </source>
</evidence>
<dbReference type="Gene3D" id="3.30.450.350">
    <property type="entry name" value="CHASE domain"/>
    <property type="match status" value="1"/>
</dbReference>
<dbReference type="SUPFAM" id="SSF55874">
    <property type="entry name" value="ATPase domain of HSP90 chaperone/DNA topoisomerase II/histidine kinase"/>
    <property type="match status" value="1"/>
</dbReference>
<evidence type="ECO:0000259" key="13">
    <source>
        <dbReference type="PROSITE" id="PS50839"/>
    </source>
</evidence>
<evidence type="ECO:0000256" key="10">
    <source>
        <dbReference type="SAM" id="Phobius"/>
    </source>
</evidence>
<dbReference type="PANTHER" id="PTHR43047:SF72">
    <property type="entry name" value="OSMOSENSING HISTIDINE PROTEIN KINASE SLN1"/>
    <property type="match status" value="1"/>
</dbReference>
<comment type="caution">
    <text evidence="14">The sequence shown here is derived from an EMBL/GenBank/DDBJ whole genome shotgun (WGS) entry which is preliminary data.</text>
</comment>
<dbReference type="PRINTS" id="PR00344">
    <property type="entry name" value="BCTRLSENSOR"/>
</dbReference>
<dbReference type="InterPro" id="IPR036890">
    <property type="entry name" value="HATPase_C_sf"/>
</dbReference>
<dbReference type="SMART" id="SM01079">
    <property type="entry name" value="CHASE"/>
    <property type="match status" value="1"/>
</dbReference>
<dbReference type="PROSITE" id="PS50109">
    <property type="entry name" value="HIS_KIN"/>
    <property type="match status" value="1"/>
</dbReference>
<dbReference type="CDD" id="cd00082">
    <property type="entry name" value="HisKA"/>
    <property type="match status" value="1"/>
</dbReference>
<dbReference type="SMART" id="SM00091">
    <property type="entry name" value="PAS"/>
    <property type="match status" value="1"/>
</dbReference>
<dbReference type="RefSeq" id="WP_008219858.1">
    <property type="nucleotide sequence ID" value="NZ_BAFK01000005.1"/>
</dbReference>
<dbReference type="Gene3D" id="3.30.450.20">
    <property type="entry name" value="PAS domain"/>
    <property type="match status" value="1"/>
</dbReference>
<keyword evidence="7" id="KW-0418">Kinase</keyword>
<dbReference type="GO" id="GO:0009927">
    <property type="term" value="F:histidine phosphotransfer kinase activity"/>
    <property type="evidence" value="ECO:0007669"/>
    <property type="project" value="TreeGrafter"/>
</dbReference>
<dbReference type="EMBL" id="BAFK01000005">
    <property type="protein sequence ID" value="GAB58300.1"/>
    <property type="molecule type" value="Genomic_DNA"/>
</dbReference>
<dbReference type="InterPro" id="IPR004358">
    <property type="entry name" value="Sig_transdc_His_kin-like_C"/>
</dbReference>
<dbReference type="SUPFAM" id="SSF47384">
    <property type="entry name" value="Homodimeric domain of signal transducing histidine kinase"/>
    <property type="match status" value="1"/>
</dbReference>
<dbReference type="CDD" id="cd00130">
    <property type="entry name" value="PAS"/>
    <property type="match status" value="1"/>
</dbReference>
<evidence type="ECO:0000256" key="2">
    <source>
        <dbReference type="ARBA" id="ARBA00004370"/>
    </source>
</evidence>
<dbReference type="SUPFAM" id="SSF55785">
    <property type="entry name" value="PYP-like sensor domain (PAS domain)"/>
    <property type="match status" value="1"/>
</dbReference>
<gene>
    <name evidence="14" type="ORF">RNAN_1272</name>
</gene>
<feature type="domain" description="Histidine kinase" evidence="11">
    <location>
        <begin position="468"/>
        <end position="687"/>
    </location>
</feature>
<dbReference type="Gene3D" id="1.10.287.130">
    <property type="match status" value="1"/>
</dbReference>
<keyword evidence="8 10" id="KW-1133">Transmembrane helix</keyword>
<dbReference type="GO" id="GO:0000155">
    <property type="term" value="F:phosphorelay sensor kinase activity"/>
    <property type="evidence" value="ECO:0007669"/>
    <property type="project" value="InterPro"/>
</dbReference>
<comment type="subcellular location">
    <subcellularLocation>
        <location evidence="2">Membrane</location>
    </subcellularLocation>
</comment>
<evidence type="ECO:0000256" key="4">
    <source>
        <dbReference type="ARBA" id="ARBA00022553"/>
    </source>
</evidence>
<dbReference type="InterPro" id="IPR042240">
    <property type="entry name" value="CHASE_sf"/>
</dbReference>
<feature type="domain" description="PAS" evidence="12">
    <location>
        <begin position="345"/>
        <end position="412"/>
    </location>
</feature>
<keyword evidence="9 10" id="KW-0472">Membrane</keyword>
<dbReference type="EC" id="2.7.13.3" evidence="3"/>
<sequence length="695" mass="77285">MQKLRIIDSLVVCVYCLTARFFNTQLHCAYLQAKYLSAIVFTGLPCWTLRERMRNKTLLTFWQWLLLLALLLGAVWATETLVTHEQQHQRSQLLRHEIASAGQLRALLESELNIPLYLTIGLAAHVQANNGDISPTEMQLLLPELVHQARHIRNIGIAPGNTLRYVYPLSGNEKAIGLYYPDLTEQWPDIEAIIARREARLVGPIALVQGGSAFIYRLPVYLNADDYWGIISTVVDIGSVWALLQRQTAEQEVQIAIRSLGAAGKPSPAFYGDDSLFYDDSLLLGISLRGALWQMALRSVAAVPDRSGLIRLLSYSISALLLGLLLWLFMSRQRLRHSMYAQQRSKRYLQSIMDNVNDAIITTTPDGVIEQVNLSCLPMFHYTAGALIGQHWSMLLAEPEKLAELYSATSNAKSEFETEGRRRDNSLFPIAVNRSHIQLQKQSKQLLVLRNLTERQQTEQLKQQFISTVSHELRTPLTSVSAALGLAVSGALGDLTESQQRMLKLAHTNCQQLNSLINDLLDVEKIASGTIKLELTALALTPLLADCISEMQLLQPGMLLQLDCPPDLTQLVVNADAGHLQQVVRHLLSNAVKFSPKGGTVQVSVSLVGANVRVTVTDQGQGVAEHFVPRLFSRFSQADSSDQRLHSGTGLGLAISRSLIQQMHGSMGYYPAALRGSCFYFELPYLPALQPKRLP</sequence>
<dbReference type="InterPro" id="IPR006189">
    <property type="entry name" value="CHASE_dom"/>
</dbReference>
<evidence type="ECO:0000313" key="14">
    <source>
        <dbReference type="EMBL" id="GAB58300.1"/>
    </source>
</evidence>
<dbReference type="NCBIfam" id="TIGR00229">
    <property type="entry name" value="sensory_box"/>
    <property type="match status" value="1"/>
</dbReference>
<dbReference type="PROSITE" id="PS50112">
    <property type="entry name" value="PAS"/>
    <property type="match status" value="1"/>
</dbReference>
<dbReference type="STRING" id="562729.RNAN_1272"/>
<dbReference type="Pfam" id="PF03924">
    <property type="entry name" value="CHASE"/>
    <property type="match status" value="1"/>
</dbReference>
<reference evidence="14 15" key="1">
    <citation type="journal article" date="2012" name="J. Bacteriol.">
        <title>Genome Sequence of the Protease-Producing Bacterium Rheinheimera nanhaiensis E407-8T, Isolated from Deep-Sea Sediment of the South China Sea.</title>
        <authorList>
            <person name="Zhang X.-Y."/>
            <person name="Zhang Y.-J."/>
            <person name="Qin Q.-L."/>
            <person name="Xie B.-B."/>
            <person name="Chen X.-L."/>
            <person name="Zhou B.-C."/>
            <person name="Zhang Y.-Z."/>
        </authorList>
    </citation>
    <scope>NUCLEOTIDE SEQUENCE [LARGE SCALE GENOMIC DNA]</scope>
    <source>
        <strain evidence="14 15">E407-8</strain>
    </source>
</reference>
<evidence type="ECO:0000256" key="5">
    <source>
        <dbReference type="ARBA" id="ARBA00022679"/>
    </source>
</evidence>
<dbReference type="AlphaFoldDB" id="I1DW72"/>
<organism evidence="14 15">
    <name type="scientific">Rheinheimera nanhaiensis E407-8</name>
    <dbReference type="NCBI Taxonomy" id="562729"/>
    <lineage>
        <taxon>Bacteria</taxon>
        <taxon>Pseudomonadati</taxon>
        <taxon>Pseudomonadota</taxon>
        <taxon>Gammaproteobacteria</taxon>
        <taxon>Chromatiales</taxon>
        <taxon>Chromatiaceae</taxon>
        <taxon>Rheinheimera</taxon>
    </lineage>
</organism>
<evidence type="ECO:0000256" key="7">
    <source>
        <dbReference type="ARBA" id="ARBA00022777"/>
    </source>
</evidence>
<keyword evidence="5" id="KW-0808">Transferase</keyword>
<protein>
    <recommendedName>
        <fullName evidence="3">histidine kinase</fullName>
        <ecNumber evidence="3">2.7.13.3</ecNumber>
    </recommendedName>
</protein>
<dbReference type="InterPro" id="IPR000014">
    <property type="entry name" value="PAS"/>
</dbReference>
<feature type="domain" description="CHASE" evidence="13">
    <location>
        <begin position="163"/>
        <end position="296"/>
    </location>
</feature>
<name>I1DW72_9GAMM</name>
<dbReference type="InterPro" id="IPR036097">
    <property type="entry name" value="HisK_dim/P_sf"/>
</dbReference>
<evidence type="ECO:0000256" key="9">
    <source>
        <dbReference type="ARBA" id="ARBA00023136"/>
    </source>
</evidence>
<evidence type="ECO:0000259" key="12">
    <source>
        <dbReference type="PROSITE" id="PS50112"/>
    </source>
</evidence>
<evidence type="ECO:0000256" key="3">
    <source>
        <dbReference type="ARBA" id="ARBA00012438"/>
    </source>
</evidence>
<dbReference type="Proteomes" id="UP000004374">
    <property type="component" value="Unassembled WGS sequence"/>
</dbReference>
<evidence type="ECO:0000256" key="8">
    <source>
        <dbReference type="ARBA" id="ARBA00022989"/>
    </source>
</evidence>